<sequence length="101" mass="11812">MENNKEYQTITNSKGYPIPKYFKYFKELVNKDRELAEYLCMNYEKLGSEDLGALLEQVEQGLSWIVDLIDSKNLVYKPKRGRQKPKNSNKKGFESVQTSKP</sequence>
<accession>A0AAE9QWD2</accession>
<dbReference type="AlphaFoldDB" id="A0AAE9QWD2"/>
<reference evidence="2 3" key="1">
    <citation type="submission" date="2019-05" db="EMBL/GenBank/DDBJ databases">
        <authorList>
            <consortium name="Pathogen Informatics"/>
        </authorList>
    </citation>
    <scope>NUCLEOTIDE SEQUENCE [LARGE SCALE GENOMIC DNA]</scope>
    <source>
        <strain evidence="2 3">NCTC11557</strain>
    </source>
</reference>
<organism evidence="2 3">
    <name type="scientific">Streptococcus dysgalactiae subsp. equisimilis</name>
    <name type="common">Streptococcus equisimilis</name>
    <dbReference type="NCBI Taxonomy" id="119602"/>
    <lineage>
        <taxon>Bacteria</taxon>
        <taxon>Bacillati</taxon>
        <taxon>Bacillota</taxon>
        <taxon>Bacilli</taxon>
        <taxon>Lactobacillales</taxon>
        <taxon>Streptococcaceae</taxon>
        <taxon>Streptococcus</taxon>
    </lineage>
</organism>
<dbReference type="Proteomes" id="UP000339049">
    <property type="component" value="Unassembled WGS sequence"/>
</dbReference>
<evidence type="ECO:0008006" key="4">
    <source>
        <dbReference type="Google" id="ProtNLM"/>
    </source>
</evidence>
<dbReference type="RefSeq" id="WP_046177975.1">
    <property type="nucleotide sequence ID" value="NZ_CABEIY010000006.1"/>
</dbReference>
<comment type="caution">
    <text evidence="2">The sequence shown here is derived from an EMBL/GenBank/DDBJ whole genome shotgun (WGS) entry which is preliminary data.</text>
</comment>
<protein>
    <recommendedName>
        <fullName evidence="4">Phage protein</fullName>
    </recommendedName>
</protein>
<dbReference type="EMBL" id="CABEIY010000006">
    <property type="protein sequence ID" value="VTT23187.1"/>
    <property type="molecule type" value="Genomic_DNA"/>
</dbReference>
<gene>
    <name evidence="2" type="ORF">NCTC11557_00589</name>
</gene>
<name>A0AAE9QWD2_STREQ</name>
<proteinExistence type="predicted"/>
<evidence type="ECO:0000313" key="3">
    <source>
        <dbReference type="Proteomes" id="UP000339049"/>
    </source>
</evidence>
<evidence type="ECO:0000313" key="2">
    <source>
        <dbReference type="EMBL" id="VTT23187.1"/>
    </source>
</evidence>
<feature type="region of interest" description="Disordered" evidence="1">
    <location>
        <begin position="78"/>
        <end position="101"/>
    </location>
</feature>
<evidence type="ECO:0000256" key="1">
    <source>
        <dbReference type="SAM" id="MobiDB-lite"/>
    </source>
</evidence>
<feature type="compositionally biased region" description="Basic residues" evidence="1">
    <location>
        <begin position="78"/>
        <end position="89"/>
    </location>
</feature>